<dbReference type="AlphaFoldDB" id="A0A7S4KCF8"/>
<proteinExistence type="predicted"/>
<accession>A0A7S4KCF8</accession>
<gene>
    <name evidence="1" type="ORF">OAUR00152_LOCUS42992</name>
</gene>
<evidence type="ECO:0000313" key="1">
    <source>
        <dbReference type="EMBL" id="CAE2290694.1"/>
    </source>
</evidence>
<name>A0A7S4KCF8_9STRA</name>
<reference evidence="1" key="1">
    <citation type="submission" date="2021-01" db="EMBL/GenBank/DDBJ databases">
        <authorList>
            <person name="Corre E."/>
            <person name="Pelletier E."/>
            <person name="Niang G."/>
            <person name="Scheremetjew M."/>
            <person name="Finn R."/>
            <person name="Kale V."/>
            <person name="Holt S."/>
            <person name="Cochrane G."/>
            <person name="Meng A."/>
            <person name="Brown T."/>
            <person name="Cohen L."/>
        </authorList>
    </citation>
    <scope>NUCLEOTIDE SEQUENCE</scope>
    <source>
        <strain evidence="1">Isolate 1302-5</strain>
    </source>
</reference>
<sequence length="110" mass="12453">MLSDENEEESVDGALGKDDLRPVINELKNDVQILWGTWEAVSFKLVASTLILSRIGRNGDLRGGLSREWGGGFQEKFGNVMDFKSILELFLWGVVEKLLKKIQHSFKINM</sequence>
<organism evidence="1">
    <name type="scientific">Odontella aurita</name>
    <dbReference type="NCBI Taxonomy" id="265563"/>
    <lineage>
        <taxon>Eukaryota</taxon>
        <taxon>Sar</taxon>
        <taxon>Stramenopiles</taxon>
        <taxon>Ochrophyta</taxon>
        <taxon>Bacillariophyta</taxon>
        <taxon>Mediophyceae</taxon>
        <taxon>Biddulphiophycidae</taxon>
        <taxon>Eupodiscales</taxon>
        <taxon>Odontellaceae</taxon>
        <taxon>Odontella</taxon>
    </lineage>
</organism>
<dbReference type="EMBL" id="HBKQ01063008">
    <property type="protein sequence ID" value="CAE2290694.1"/>
    <property type="molecule type" value="Transcribed_RNA"/>
</dbReference>
<protein>
    <submittedName>
        <fullName evidence="1">Uncharacterized protein</fullName>
    </submittedName>
</protein>